<dbReference type="Proteomes" id="UP001054837">
    <property type="component" value="Unassembled WGS sequence"/>
</dbReference>
<dbReference type="AlphaFoldDB" id="A0AAV4QTI8"/>
<name>A0AAV4QTI8_9ARAC</name>
<organism evidence="1 2">
    <name type="scientific">Caerostris darwini</name>
    <dbReference type="NCBI Taxonomy" id="1538125"/>
    <lineage>
        <taxon>Eukaryota</taxon>
        <taxon>Metazoa</taxon>
        <taxon>Ecdysozoa</taxon>
        <taxon>Arthropoda</taxon>
        <taxon>Chelicerata</taxon>
        <taxon>Arachnida</taxon>
        <taxon>Araneae</taxon>
        <taxon>Araneomorphae</taxon>
        <taxon>Entelegynae</taxon>
        <taxon>Araneoidea</taxon>
        <taxon>Araneidae</taxon>
        <taxon>Caerostris</taxon>
    </lineage>
</organism>
<proteinExistence type="predicted"/>
<gene>
    <name evidence="1" type="ORF">CDAR_535981</name>
</gene>
<protein>
    <submittedName>
        <fullName evidence="1">Uncharacterized protein</fullName>
    </submittedName>
</protein>
<keyword evidence="2" id="KW-1185">Reference proteome</keyword>
<comment type="caution">
    <text evidence="1">The sequence shown here is derived from an EMBL/GenBank/DDBJ whole genome shotgun (WGS) entry which is preliminary data.</text>
</comment>
<reference evidence="1 2" key="1">
    <citation type="submission" date="2021-06" db="EMBL/GenBank/DDBJ databases">
        <title>Caerostris darwini draft genome.</title>
        <authorList>
            <person name="Kono N."/>
            <person name="Arakawa K."/>
        </authorList>
    </citation>
    <scope>NUCLEOTIDE SEQUENCE [LARGE SCALE GENOMIC DNA]</scope>
</reference>
<dbReference type="EMBL" id="BPLQ01004902">
    <property type="protein sequence ID" value="GIY11420.1"/>
    <property type="molecule type" value="Genomic_DNA"/>
</dbReference>
<sequence length="100" mass="10835">MQILVTKGTYPLVDNFCIAPRLSSSDLNGHRSTGTCAAEIAALFPPSSEWIKSPSAKRGGRGGCNGWRAYLIGTIRQEGGDGVQALHFNSQPRVMNDSRW</sequence>
<evidence type="ECO:0000313" key="1">
    <source>
        <dbReference type="EMBL" id="GIY11420.1"/>
    </source>
</evidence>
<evidence type="ECO:0000313" key="2">
    <source>
        <dbReference type="Proteomes" id="UP001054837"/>
    </source>
</evidence>
<accession>A0AAV4QTI8</accession>